<reference evidence="4" key="2">
    <citation type="submission" date="2022-08" db="EMBL/GenBank/DDBJ databases">
        <title>Genome Sequencing of Bacteroides fragilis Group Isolates with Nanopore Technology.</title>
        <authorList>
            <person name="Tisza M.J."/>
            <person name="Smith D."/>
            <person name="Dekker J.P."/>
        </authorList>
    </citation>
    <scope>NUCLEOTIDE SEQUENCE</scope>
    <source>
        <strain evidence="4">BFG-351</strain>
    </source>
</reference>
<dbReference type="SMART" id="SM00635">
    <property type="entry name" value="BID_2"/>
    <property type="match status" value="3"/>
</dbReference>
<dbReference type="EMBL" id="JANUTS010000001">
    <property type="protein sequence ID" value="MCS2792729.1"/>
    <property type="molecule type" value="Genomic_DNA"/>
</dbReference>
<name>A0A3E5G4P5_9BACE</name>
<feature type="chain" id="PRO_5042709349" evidence="1">
    <location>
        <begin position="28"/>
        <end position="474"/>
    </location>
</feature>
<feature type="domain" description="BIG2" evidence="2">
    <location>
        <begin position="220"/>
        <end position="297"/>
    </location>
</feature>
<dbReference type="Proteomes" id="UP001204548">
    <property type="component" value="Unassembled WGS sequence"/>
</dbReference>
<feature type="signal peptide" evidence="1">
    <location>
        <begin position="1"/>
        <end position="27"/>
    </location>
</feature>
<reference evidence="3 5" key="1">
    <citation type="submission" date="2015-09" db="EMBL/GenBank/DDBJ databases">
        <authorList>
            <consortium name="Pathogen Informatics"/>
        </authorList>
    </citation>
    <scope>NUCLEOTIDE SEQUENCE [LARGE SCALE GENOMIC DNA]</scope>
    <source>
        <strain evidence="3 5">2789STDY5834846</strain>
    </source>
</reference>
<feature type="domain" description="BIG2" evidence="2">
    <location>
        <begin position="132"/>
        <end position="211"/>
    </location>
</feature>
<evidence type="ECO:0000259" key="2">
    <source>
        <dbReference type="SMART" id="SM00635"/>
    </source>
</evidence>
<sequence>MKNRYSIYKNLYGASACLLTACMVLTACDKEKEFTPAMSEAKLINSITFDVSATLPLAIGMDSTIVYSVEAPDDLEDRTIVWKSTDESIARVSQDGTITGVAEGTAVISATPPIGFGATASVKVEIVPEIIKATSLTLTNPREGEVIYETDKIQFEAQVLPADHTYSYLTWKSSDENIATVSSQGLVNCLKAGEVTISALTHDHSGVYGSYVLKVVEYIPVEHVAIEPYTDMICVSMGDIALDVTYTPADATLGSVDWVSSDENVATVDLGIVTPKGFGTTVITATCRATGETASTTISVESGWWIWDTRNEFGEWTVQGQATNGPKIERKDGKLVVTLGSGSKRRADLRLPVNDKNPLYLDIATYPVFAMRCDIPKGGANTLDAVALSGVNIGGPKCNDGITLADGTRLIYYDIAALNKYDLGVIGFKTFQIKVADIPEANVTSDTYNVYWVRTFKSVAEMENFAEAEVAAGK</sequence>
<protein>
    <submittedName>
        <fullName evidence="3">Bacterial surface proteins containing Ig-like domains</fullName>
    </submittedName>
    <submittedName>
        <fullName evidence="4">Ig-like domain-containing protein</fullName>
    </submittedName>
</protein>
<accession>A0A3E5G4P5</accession>
<evidence type="ECO:0000313" key="4">
    <source>
        <dbReference type="EMBL" id="MCS2792729.1"/>
    </source>
</evidence>
<dbReference type="InterPro" id="IPR032502">
    <property type="entry name" value="DUF4979"/>
</dbReference>
<feature type="domain" description="BIG2" evidence="2">
    <location>
        <begin position="43"/>
        <end position="122"/>
    </location>
</feature>
<proteinExistence type="predicted"/>
<dbReference type="InterPro" id="IPR008964">
    <property type="entry name" value="Invasin/intimin_cell_adhesion"/>
</dbReference>
<dbReference type="PROSITE" id="PS51257">
    <property type="entry name" value="PROKAR_LIPOPROTEIN"/>
    <property type="match status" value="1"/>
</dbReference>
<dbReference type="SUPFAM" id="SSF49373">
    <property type="entry name" value="Invasin/intimin cell-adhesion fragments"/>
    <property type="match status" value="3"/>
</dbReference>
<dbReference type="InterPro" id="IPR003343">
    <property type="entry name" value="Big_2"/>
</dbReference>
<gene>
    <name evidence="3" type="ORF">ERS852461_02871</name>
    <name evidence="4" type="ORF">NXW97_12055</name>
</gene>
<dbReference type="Proteomes" id="UP000095606">
    <property type="component" value="Unassembled WGS sequence"/>
</dbReference>
<keyword evidence="1" id="KW-0732">Signal</keyword>
<dbReference type="EMBL" id="CZAE01000013">
    <property type="protein sequence ID" value="CUP56381.1"/>
    <property type="molecule type" value="Genomic_DNA"/>
</dbReference>
<dbReference type="Gene3D" id="2.60.40.1080">
    <property type="match status" value="3"/>
</dbReference>
<evidence type="ECO:0000313" key="5">
    <source>
        <dbReference type="Proteomes" id="UP000095606"/>
    </source>
</evidence>
<dbReference type="Pfam" id="PF02368">
    <property type="entry name" value="Big_2"/>
    <property type="match status" value="3"/>
</dbReference>
<dbReference type="GeneID" id="69589771"/>
<evidence type="ECO:0000256" key="1">
    <source>
        <dbReference type="SAM" id="SignalP"/>
    </source>
</evidence>
<dbReference type="AlphaFoldDB" id="A0A3E5G4P5"/>
<dbReference type="Pfam" id="PF16351">
    <property type="entry name" value="DUF4979"/>
    <property type="match status" value="1"/>
</dbReference>
<dbReference type="RefSeq" id="WP_010537445.1">
    <property type="nucleotide sequence ID" value="NZ_CABMFH010000035.1"/>
</dbReference>
<evidence type="ECO:0000313" key="3">
    <source>
        <dbReference type="EMBL" id="CUP56381.1"/>
    </source>
</evidence>
<accession>A0A174PA11</accession>
<organism evidence="3 5">
    <name type="scientific">Bacteroides faecis</name>
    <dbReference type="NCBI Taxonomy" id="674529"/>
    <lineage>
        <taxon>Bacteria</taxon>
        <taxon>Pseudomonadati</taxon>
        <taxon>Bacteroidota</taxon>
        <taxon>Bacteroidia</taxon>
        <taxon>Bacteroidales</taxon>
        <taxon>Bacteroidaceae</taxon>
        <taxon>Bacteroides</taxon>
    </lineage>
</organism>